<reference evidence="1 2" key="1">
    <citation type="journal article" date="2019" name="Commun. Biol.">
        <title>The bagworm genome reveals a unique fibroin gene that provides high tensile strength.</title>
        <authorList>
            <person name="Kono N."/>
            <person name="Nakamura H."/>
            <person name="Ohtoshi R."/>
            <person name="Tomita M."/>
            <person name="Numata K."/>
            <person name="Arakawa K."/>
        </authorList>
    </citation>
    <scope>NUCLEOTIDE SEQUENCE [LARGE SCALE GENOMIC DNA]</scope>
</reference>
<gene>
    <name evidence="1" type="ORF">EVAR_80890_1</name>
</gene>
<proteinExistence type="predicted"/>
<accession>A0A4C1V209</accession>
<protein>
    <submittedName>
        <fullName evidence="1">Uncharacterized protein</fullName>
    </submittedName>
</protein>
<dbReference type="Proteomes" id="UP000299102">
    <property type="component" value="Unassembled WGS sequence"/>
</dbReference>
<evidence type="ECO:0000313" key="1">
    <source>
        <dbReference type="EMBL" id="GBP32124.1"/>
    </source>
</evidence>
<keyword evidence="2" id="KW-1185">Reference proteome</keyword>
<organism evidence="1 2">
    <name type="scientific">Eumeta variegata</name>
    <name type="common">Bagworm moth</name>
    <name type="synonym">Eumeta japonica</name>
    <dbReference type="NCBI Taxonomy" id="151549"/>
    <lineage>
        <taxon>Eukaryota</taxon>
        <taxon>Metazoa</taxon>
        <taxon>Ecdysozoa</taxon>
        <taxon>Arthropoda</taxon>
        <taxon>Hexapoda</taxon>
        <taxon>Insecta</taxon>
        <taxon>Pterygota</taxon>
        <taxon>Neoptera</taxon>
        <taxon>Endopterygota</taxon>
        <taxon>Lepidoptera</taxon>
        <taxon>Glossata</taxon>
        <taxon>Ditrysia</taxon>
        <taxon>Tineoidea</taxon>
        <taxon>Psychidae</taxon>
        <taxon>Oiketicinae</taxon>
        <taxon>Eumeta</taxon>
    </lineage>
</organism>
<name>A0A4C1V209_EUMVA</name>
<comment type="caution">
    <text evidence="1">The sequence shown here is derived from an EMBL/GenBank/DDBJ whole genome shotgun (WGS) entry which is preliminary data.</text>
</comment>
<evidence type="ECO:0000313" key="2">
    <source>
        <dbReference type="Proteomes" id="UP000299102"/>
    </source>
</evidence>
<sequence length="125" mass="14240">MTARGRTSRLARGTRRDAQPPSGIFTFYAIFLRNGSFNDYACIRIPTTFEHDNDVDAKHQSAQRHHCEFITMGIRLRLLRARMEVATANGARSRCADAPRALSSLRRLPNVFDLLVAIRLVQRIK</sequence>
<dbReference type="EMBL" id="BGZK01000255">
    <property type="protein sequence ID" value="GBP32124.1"/>
    <property type="molecule type" value="Genomic_DNA"/>
</dbReference>
<dbReference type="AlphaFoldDB" id="A0A4C1V209"/>